<dbReference type="Proteomes" id="UP000292927">
    <property type="component" value="Unassembled WGS sequence"/>
</dbReference>
<evidence type="ECO:0000313" key="2">
    <source>
        <dbReference type="EMBL" id="RZT02761.1"/>
    </source>
</evidence>
<organism evidence="2 3">
    <name type="scientific">Cuneatibacter caecimuris</name>
    <dbReference type="NCBI Taxonomy" id="1796618"/>
    <lineage>
        <taxon>Bacteria</taxon>
        <taxon>Bacillati</taxon>
        <taxon>Bacillota</taxon>
        <taxon>Clostridia</taxon>
        <taxon>Lachnospirales</taxon>
        <taxon>Lachnospiraceae</taxon>
        <taxon>Cuneatibacter</taxon>
    </lineage>
</organism>
<feature type="region of interest" description="Disordered" evidence="1">
    <location>
        <begin position="1"/>
        <end position="25"/>
    </location>
</feature>
<protein>
    <submittedName>
        <fullName evidence="2">Uncharacterized protein</fullName>
    </submittedName>
</protein>
<sequence>MSPAFKKRSGGIQDEKIQADNRVHFNSGSDPSGYLYCPGVYFEPNERNFNIRDCGQLPEFQDTDIQRDSQISKKLTPTL</sequence>
<feature type="region of interest" description="Disordered" evidence="1">
    <location>
        <begin position="59"/>
        <end position="79"/>
    </location>
</feature>
<accession>A0A4Q7PP49</accession>
<comment type="caution">
    <text evidence="2">The sequence shown here is derived from an EMBL/GenBank/DDBJ whole genome shotgun (WGS) entry which is preliminary data.</text>
</comment>
<dbReference type="EMBL" id="SGXF01000001">
    <property type="protein sequence ID" value="RZT02761.1"/>
    <property type="molecule type" value="Genomic_DNA"/>
</dbReference>
<feature type="compositionally biased region" description="Basic and acidic residues" evidence="1">
    <location>
        <begin position="13"/>
        <end position="23"/>
    </location>
</feature>
<gene>
    <name evidence="2" type="ORF">EV209_0886</name>
</gene>
<proteinExistence type="predicted"/>
<dbReference type="AlphaFoldDB" id="A0A4Q7PP49"/>
<evidence type="ECO:0000256" key="1">
    <source>
        <dbReference type="SAM" id="MobiDB-lite"/>
    </source>
</evidence>
<keyword evidence="3" id="KW-1185">Reference proteome</keyword>
<evidence type="ECO:0000313" key="3">
    <source>
        <dbReference type="Proteomes" id="UP000292927"/>
    </source>
</evidence>
<name>A0A4Q7PP49_9FIRM</name>
<reference evidence="2 3" key="1">
    <citation type="submission" date="2019-02" db="EMBL/GenBank/DDBJ databases">
        <title>Genomic Encyclopedia of Type Strains, Phase IV (KMG-IV): sequencing the most valuable type-strain genomes for metagenomic binning, comparative biology and taxonomic classification.</title>
        <authorList>
            <person name="Goeker M."/>
        </authorList>
    </citation>
    <scope>NUCLEOTIDE SEQUENCE [LARGE SCALE GENOMIC DNA]</scope>
    <source>
        <strain evidence="2 3">DSM 29486</strain>
    </source>
</reference>